<evidence type="ECO:0000313" key="1">
    <source>
        <dbReference type="EMBL" id="KAK5835017.1"/>
    </source>
</evidence>
<dbReference type="EMBL" id="JARKNE010000004">
    <property type="protein sequence ID" value="KAK5835017.1"/>
    <property type="molecule type" value="Genomic_DNA"/>
</dbReference>
<reference evidence="1 2" key="1">
    <citation type="submission" date="2023-03" db="EMBL/GenBank/DDBJ databases">
        <title>WGS of Gossypium arboreum.</title>
        <authorList>
            <person name="Yu D."/>
        </authorList>
    </citation>
    <scope>NUCLEOTIDE SEQUENCE [LARGE SCALE GENOMIC DNA]</scope>
    <source>
        <tissue evidence="1">Leaf</tissue>
    </source>
</reference>
<gene>
    <name evidence="1" type="ORF">PVK06_010699</name>
</gene>
<comment type="caution">
    <text evidence="1">The sequence shown here is derived from an EMBL/GenBank/DDBJ whole genome shotgun (WGS) entry which is preliminary data.</text>
</comment>
<proteinExistence type="predicted"/>
<sequence length="60" mass="6762">MDLSGVHGSGITKLGKQVLNFCCFSKGLFETGNNQRSIDPLEEKLNEREDELFEIDMQKA</sequence>
<name>A0ABR0Q700_GOSAR</name>
<dbReference type="Proteomes" id="UP001358586">
    <property type="component" value="Chromosome 4"/>
</dbReference>
<evidence type="ECO:0000313" key="2">
    <source>
        <dbReference type="Proteomes" id="UP001358586"/>
    </source>
</evidence>
<organism evidence="1 2">
    <name type="scientific">Gossypium arboreum</name>
    <name type="common">Tree cotton</name>
    <name type="synonym">Gossypium nanking</name>
    <dbReference type="NCBI Taxonomy" id="29729"/>
    <lineage>
        <taxon>Eukaryota</taxon>
        <taxon>Viridiplantae</taxon>
        <taxon>Streptophyta</taxon>
        <taxon>Embryophyta</taxon>
        <taxon>Tracheophyta</taxon>
        <taxon>Spermatophyta</taxon>
        <taxon>Magnoliopsida</taxon>
        <taxon>eudicotyledons</taxon>
        <taxon>Gunneridae</taxon>
        <taxon>Pentapetalae</taxon>
        <taxon>rosids</taxon>
        <taxon>malvids</taxon>
        <taxon>Malvales</taxon>
        <taxon>Malvaceae</taxon>
        <taxon>Malvoideae</taxon>
        <taxon>Gossypium</taxon>
    </lineage>
</organism>
<keyword evidence="2" id="KW-1185">Reference proteome</keyword>
<protein>
    <submittedName>
        <fullName evidence="1">Uncharacterized protein</fullName>
    </submittedName>
</protein>
<accession>A0ABR0Q700</accession>